<feature type="region of interest" description="Disordered" evidence="1">
    <location>
        <begin position="126"/>
        <end position="162"/>
    </location>
</feature>
<comment type="caution">
    <text evidence="2">The sequence shown here is derived from an EMBL/GenBank/DDBJ whole genome shotgun (WGS) entry which is preliminary data.</text>
</comment>
<reference evidence="2" key="1">
    <citation type="journal article" date="2021" name="Nat. Commun.">
        <title>Genetic determinants of endophytism in the Arabidopsis root mycobiome.</title>
        <authorList>
            <person name="Mesny F."/>
            <person name="Miyauchi S."/>
            <person name="Thiergart T."/>
            <person name="Pickel B."/>
            <person name="Atanasova L."/>
            <person name="Karlsson M."/>
            <person name="Huettel B."/>
            <person name="Barry K.W."/>
            <person name="Haridas S."/>
            <person name="Chen C."/>
            <person name="Bauer D."/>
            <person name="Andreopoulos W."/>
            <person name="Pangilinan J."/>
            <person name="LaButti K."/>
            <person name="Riley R."/>
            <person name="Lipzen A."/>
            <person name="Clum A."/>
            <person name="Drula E."/>
            <person name="Henrissat B."/>
            <person name="Kohler A."/>
            <person name="Grigoriev I.V."/>
            <person name="Martin F.M."/>
            <person name="Hacquard S."/>
        </authorList>
    </citation>
    <scope>NUCLEOTIDE SEQUENCE</scope>
    <source>
        <strain evidence="2">FSSC 5 MPI-SDFR-AT-0091</strain>
    </source>
</reference>
<feature type="compositionally biased region" description="Polar residues" evidence="1">
    <location>
        <begin position="139"/>
        <end position="152"/>
    </location>
</feature>
<dbReference type="Proteomes" id="UP000736672">
    <property type="component" value="Unassembled WGS sequence"/>
</dbReference>
<evidence type="ECO:0000313" key="2">
    <source>
        <dbReference type="EMBL" id="KAH7248161.1"/>
    </source>
</evidence>
<feature type="compositionally biased region" description="Basic and acidic residues" evidence="1">
    <location>
        <begin position="126"/>
        <end position="138"/>
    </location>
</feature>
<feature type="compositionally biased region" description="Polar residues" evidence="1">
    <location>
        <begin position="408"/>
        <end position="417"/>
    </location>
</feature>
<organism evidence="2 3">
    <name type="scientific">Fusarium solani</name>
    <name type="common">Filamentous fungus</name>
    <dbReference type="NCBI Taxonomy" id="169388"/>
    <lineage>
        <taxon>Eukaryota</taxon>
        <taxon>Fungi</taxon>
        <taxon>Dikarya</taxon>
        <taxon>Ascomycota</taxon>
        <taxon>Pezizomycotina</taxon>
        <taxon>Sordariomycetes</taxon>
        <taxon>Hypocreomycetidae</taxon>
        <taxon>Hypocreales</taxon>
        <taxon>Nectriaceae</taxon>
        <taxon>Fusarium</taxon>
        <taxon>Fusarium solani species complex</taxon>
    </lineage>
</organism>
<dbReference type="AlphaFoldDB" id="A0A9P9GZF6"/>
<name>A0A9P9GZF6_FUSSL</name>
<proteinExistence type="predicted"/>
<protein>
    <submittedName>
        <fullName evidence="2">Uncharacterized protein</fullName>
    </submittedName>
</protein>
<evidence type="ECO:0000313" key="3">
    <source>
        <dbReference type="Proteomes" id="UP000736672"/>
    </source>
</evidence>
<feature type="compositionally biased region" description="Basic and acidic residues" evidence="1">
    <location>
        <begin position="212"/>
        <end position="243"/>
    </location>
</feature>
<accession>A0A9P9GZF6</accession>
<dbReference type="OrthoDB" id="5094486at2759"/>
<feature type="region of interest" description="Disordered" evidence="1">
    <location>
        <begin position="70"/>
        <end position="107"/>
    </location>
</feature>
<feature type="region of interest" description="Disordered" evidence="1">
    <location>
        <begin position="212"/>
        <end position="309"/>
    </location>
</feature>
<gene>
    <name evidence="2" type="ORF">B0J15DRAFT_562228</name>
</gene>
<keyword evidence="3" id="KW-1185">Reference proteome</keyword>
<feature type="region of interest" description="Disordered" evidence="1">
    <location>
        <begin position="396"/>
        <end position="428"/>
    </location>
</feature>
<feature type="compositionally biased region" description="Low complexity" evidence="1">
    <location>
        <begin position="257"/>
        <end position="268"/>
    </location>
</feature>
<feature type="compositionally biased region" description="Polar residues" evidence="1">
    <location>
        <begin position="91"/>
        <end position="103"/>
    </location>
</feature>
<sequence>MYLFIIGMSGQHLLWALVQLLFIPSVATFALALCFPLSVHMFTTRPLVCKMPREKPVGVPIDEIRRTLEDLDGRRTRNGAGGRSGPPHSIILNSSASRSTPQLRQEPVRVPLDEIRRTLEDLDRQHAETLARGRRESSRSTIARQLASQTPAQPEKEPIRVRPDEVARAWDDIQRRRAEERGHRAQAVARRNTVTVPEDELRRTIAAITQQHTEERFRERAARLRSQEDAGELDRRGAEEVRRTQPPATPERISGSPQIPIPQAIPQTPQTPPPRKRLREPQPEGLLTPPPTRPDRPRKRPRPSQETALLQRESLETILRYHESRFRDKEKESVARSWCKEVPLALQEAASFRAHKDPMERHLTPPATGHQRSRSAGMFPAATTLSMVATNAMPGLEEGKLPKDLPPSATSQSSPLTTRPRRAQLPEACEGPYRRLSEQGRGPRCTVLPHPLLVTIENIHVSWSGSSKPGAADVSHPLQCASPVINHGEIDDWRYAEGSNVPALIMDMMHREEPSVAEKTQTDHIVPDTDRGLEANRFMTPAMPCPPDGTRSIEQHHPLPPDDPADDDEVVYGTSSSGMFPLDGPAAFEEADKLSFLADALQTSRSRDADDAELCAMRLQTTGEQPFIRVERGGDFADTLHEDFFPRTFPKLFPWGRVAQRHWGVEFQSTRCFEPARRRSNHSLNYWANRLLMRRMIQALDIWTGTPVIWITISPNDINNPVKMRLSIHRLHEYDTAKELLADLRGSLYLHGLLWLAGNMQLPSLIDDMADPAEEEYRAQVTRCVDSVFHECLDENAGNAVRQERKPIHPDEGMMNSTEALTAAFENESNYIAYCCQIHSHTYTCLKYSLKGLAKQSADRNRRTLCRFKAPWKIADETGFTKDGLLNIRRNHSLVNRYNKAMAVGLRHNHDISMILTRTKGLVNLAPIHECRHRTKDQCRLRINRSVCFSI</sequence>
<dbReference type="EMBL" id="JAGTJS010000014">
    <property type="protein sequence ID" value="KAH7248161.1"/>
    <property type="molecule type" value="Genomic_DNA"/>
</dbReference>
<evidence type="ECO:0000256" key="1">
    <source>
        <dbReference type="SAM" id="MobiDB-lite"/>
    </source>
</evidence>